<dbReference type="Proteomes" id="UP001596050">
    <property type="component" value="Unassembled WGS sequence"/>
</dbReference>
<reference evidence="2" key="1">
    <citation type="journal article" date="2019" name="Int. J. Syst. Evol. Microbiol.">
        <title>The Global Catalogue of Microorganisms (GCM) 10K type strain sequencing project: providing services to taxonomists for standard genome sequencing and annotation.</title>
        <authorList>
            <consortium name="The Broad Institute Genomics Platform"/>
            <consortium name="The Broad Institute Genome Sequencing Center for Infectious Disease"/>
            <person name="Wu L."/>
            <person name="Ma J."/>
        </authorList>
    </citation>
    <scope>NUCLEOTIDE SEQUENCE [LARGE SCALE GENOMIC DNA]</scope>
    <source>
        <strain evidence="2">KACC 12649</strain>
    </source>
</reference>
<evidence type="ECO:0000313" key="1">
    <source>
        <dbReference type="EMBL" id="MFC5460375.1"/>
    </source>
</evidence>
<sequence>MATIVINDLTESTELDRSAMLAIAGGARFRAGATAVVRPAAPKVRLFELAPATARQPAARPPAR</sequence>
<protein>
    <submittedName>
        <fullName evidence="1">Uncharacterized protein</fullName>
    </submittedName>
</protein>
<name>A0ABW0L4L0_9BURK</name>
<accession>A0ABW0L4L0</accession>
<proteinExistence type="predicted"/>
<organism evidence="1 2">
    <name type="scientific">Massilia niabensis</name>
    <dbReference type="NCBI Taxonomy" id="544910"/>
    <lineage>
        <taxon>Bacteria</taxon>
        <taxon>Pseudomonadati</taxon>
        <taxon>Pseudomonadota</taxon>
        <taxon>Betaproteobacteria</taxon>
        <taxon>Burkholderiales</taxon>
        <taxon>Oxalobacteraceae</taxon>
        <taxon>Telluria group</taxon>
        <taxon>Massilia</taxon>
    </lineage>
</organism>
<evidence type="ECO:0000313" key="2">
    <source>
        <dbReference type="Proteomes" id="UP001596050"/>
    </source>
</evidence>
<gene>
    <name evidence="1" type="ORF">ACFPN5_11220</name>
</gene>
<comment type="caution">
    <text evidence="1">The sequence shown here is derived from an EMBL/GenBank/DDBJ whole genome shotgun (WGS) entry which is preliminary data.</text>
</comment>
<dbReference type="EMBL" id="JBHSMU010000010">
    <property type="protein sequence ID" value="MFC5460375.1"/>
    <property type="molecule type" value="Genomic_DNA"/>
</dbReference>
<keyword evidence="2" id="KW-1185">Reference proteome</keyword>
<dbReference type="RefSeq" id="WP_379783183.1">
    <property type="nucleotide sequence ID" value="NZ_JBHSMU010000010.1"/>
</dbReference>